<sequence>MVAKVSKKGNFNPFPAPKRGKGRCVLKRPAAKKTKAWKDTPYTRHPSKLVAADIKLDRKMWKRSLTDILHASGKNLVKMLLQDGLLSSWDGQTCRRVPCQSFKMVTSHSTDAALRSVMCTSILTIYILSSLTVVALGVRAIRKVEWTPLANKWLKDKHVILHTDAAKSYKCQIRNVIHDKVVHCKKKVKTNGKWKWQMPNYVRLVHHKVPGQKALVRCKAGTQVIDRAWRFLKERLQINQASRVGSAALRAKLRSAQYEYWYRNRDLWHATGRSLSTISSDAPPPPPPGGTAGYGELAPSAIHGLPDTGGSMSSPKSDDGNPLLKSVMDSMAADGEDMEGLVAPNPLTAEELKAEEARRRSSLAAALDEKGISTVFDPGAGSGPSGAMKPQFDVTSIPPGELKSFLLNPSPKPAGMIECRIIRAQLGARFIEFRVSSSADCADCAASVRLPVRALAPERCSEHRPSESLGHQFRRSGVFGVSKVREAVLEACQRLNRPVEESAKALQYLESEWLCDAWTLGALSEEAWKELRLPLGLKEHLRFRFRGTAWAAEARPASPGWARLDAEKPVAMVFQDDRRPPEVPQPREKSSVEALLVRIQEKMSRENRSLKGMARRFKRMDDDLNNYMEFSEFINAMNELYQGLSDQELQSLWRYVDRDGNGRVTFEQFLQIFKPKLSERRRLAVNALFDHLDANRNGVIQIDDLKLRCDPNALAEGVHKVRGVRMQPDQVLVNFLENFRKLVGGSVYGEVRYADFERYYEGLSAGIDSDAYFEELLRKAWDLPSNFFHHLEVDEKPNHISAGTPARVRVIPHHQHHNPTFLDHQQGGRERRGQAHTGQRLLRTLRRCLAQCCRGNASLLYGDLVVRTYVPNPRRGEEAPPKLVPKETFEAVLLRMLPSMLPPDRATLSAIFQDAVRNDCVDYRSFLDCLQAPTAVRQDCALRVFDDLAGAGATNLDLSDAARVIPPGAMTVFGDRQVSLQSWLDFHNLVATAAGETTDAVYEAQLRYLWGLRDANSQGPKLTPVPGYYRGMSRVQLG</sequence>
<keyword evidence="5" id="KW-0472">Membrane</keyword>
<keyword evidence="5" id="KW-1133">Transmembrane helix</keyword>
<accession>A0ABP0R3S1</accession>
<dbReference type="InterPro" id="IPR051581">
    <property type="entry name" value="Ca-bind"/>
</dbReference>
<feature type="domain" description="EF-hand" evidence="6">
    <location>
        <begin position="608"/>
        <end position="643"/>
    </location>
</feature>
<reference evidence="7 8" key="1">
    <citation type="submission" date="2024-02" db="EMBL/GenBank/DDBJ databases">
        <authorList>
            <person name="Chen Y."/>
            <person name="Shah S."/>
            <person name="Dougan E. K."/>
            <person name="Thang M."/>
            <person name="Chan C."/>
        </authorList>
    </citation>
    <scope>NUCLEOTIDE SEQUENCE [LARGE SCALE GENOMIC DNA]</scope>
</reference>
<organism evidence="7 8">
    <name type="scientific">Durusdinium trenchii</name>
    <dbReference type="NCBI Taxonomy" id="1381693"/>
    <lineage>
        <taxon>Eukaryota</taxon>
        <taxon>Sar</taxon>
        <taxon>Alveolata</taxon>
        <taxon>Dinophyceae</taxon>
        <taxon>Suessiales</taxon>
        <taxon>Symbiodiniaceae</taxon>
        <taxon>Durusdinium</taxon>
    </lineage>
</organism>
<comment type="caution">
    <text evidence="7">The sequence shown here is derived from an EMBL/GenBank/DDBJ whole genome shotgun (WGS) entry which is preliminary data.</text>
</comment>
<evidence type="ECO:0000256" key="4">
    <source>
        <dbReference type="SAM" id="MobiDB-lite"/>
    </source>
</evidence>
<dbReference type="InterPro" id="IPR011992">
    <property type="entry name" value="EF-hand-dom_pair"/>
</dbReference>
<evidence type="ECO:0000256" key="2">
    <source>
        <dbReference type="ARBA" id="ARBA00022737"/>
    </source>
</evidence>
<dbReference type="Pfam" id="PF13499">
    <property type="entry name" value="EF-hand_7"/>
    <property type="match status" value="1"/>
</dbReference>
<dbReference type="InterPro" id="IPR002048">
    <property type="entry name" value="EF_hand_dom"/>
</dbReference>
<feature type="region of interest" description="Disordered" evidence="4">
    <location>
        <begin position="1"/>
        <end position="27"/>
    </location>
</feature>
<keyword evidence="5" id="KW-0812">Transmembrane</keyword>
<feature type="transmembrane region" description="Helical" evidence="5">
    <location>
        <begin position="112"/>
        <end position="138"/>
    </location>
</feature>
<dbReference type="EMBL" id="CAXAMN010025384">
    <property type="protein sequence ID" value="CAK9094819.1"/>
    <property type="molecule type" value="Genomic_DNA"/>
</dbReference>
<evidence type="ECO:0000256" key="1">
    <source>
        <dbReference type="ARBA" id="ARBA00022723"/>
    </source>
</evidence>
<evidence type="ECO:0000256" key="3">
    <source>
        <dbReference type="ARBA" id="ARBA00022837"/>
    </source>
</evidence>
<keyword evidence="8" id="KW-1185">Reference proteome</keyword>
<dbReference type="PROSITE" id="PS50222">
    <property type="entry name" value="EF_HAND_2"/>
    <property type="match status" value="2"/>
</dbReference>
<feature type="compositionally biased region" description="Basic residues" evidence="4">
    <location>
        <begin position="18"/>
        <end position="27"/>
    </location>
</feature>
<proteinExistence type="predicted"/>
<dbReference type="Gene3D" id="1.10.238.10">
    <property type="entry name" value="EF-hand"/>
    <property type="match status" value="2"/>
</dbReference>
<evidence type="ECO:0000256" key="5">
    <source>
        <dbReference type="SAM" id="Phobius"/>
    </source>
</evidence>
<keyword evidence="3" id="KW-0106">Calcium</keyword>
<dbReference type="InterPro" id="IPR018247">
    <property type="entry name" value="EF_Hand_1_Ca_BS"/>
</dbReference>
<protein>
    <recommendedName>
        <fullName evidence="6">EF-hand domain-containing protein</fullName>
    </recommendedName>
</protein>
<feature type="region of interest" description="Disordered" evidence="4">
    <location>
        <begin position="275"/>
        <end position="325"/>
    </location>
</feature>
<evidence type="ECO:0000259" key="6">
    <source>
        <dbReference type="PROSITE" id="PS50222"/>
    </source>
</evidence>
<evidence type="ECO:0000313" key="8">
    <source>
        <dbReference type="Proteomes" id="UP001642484"/>
    </source>
</evidence>
<evidence type="ECO:0000313" key="7">
    <source>
        <dbReference type="EMBL" id="CAK9094819.1"/>
    </source>
</evidence>
<feature type="domain" description="EF-hand" evidence="6">
    <location>
        <begin position="644"/>
        <end position="679"/>
    </location>
</feature>
<dbReference type="PANTHER" id="PTHR34524:SF6">
    <property type="entry name" value="CALCYPHOSINE LIKE"/>
    <property type="match status" value="1"/>
</dbReference>
<dbReference type="Proteomes" id="UP001642484">
    <property type="component" value="Unassembled WGS sequence"/>
</dbReference>
<dbReference type="PANTHER" id="PTHR34524">
    <property type="entry name" value="CALCYPHOSIN"/>
    <property type="match status" value="1"/>
</dbReference>
<keyword evidence="2" id="KW-0677">Repeat</keyword>
<gene>
    <name evidence="7" type="ORF">CCMP2556_LOCUS45209</name>
</gene>
<dbReference type="CDD" id="cd00051">
    <property type="entry name" value="EFh"/>
    <property type="match status" value="2"/>
</dbReference>
<dbReference type="PROSITE" id="PS00018">
    <property type="entry name" value="EF_HAND_1"/>
    <property type="match status" value="1"/>
</dbReference>
<dbReference type="SMART" id="SM00054">
    <property type="entry name" value="EFh"/>
    <property type="match status" value="3"/>
</dbReference>
<keyword evidence="1" id="KW-0479">Metal-binding</keyword>
<dbReference type="SUPFAM" id="SSF47473">
    <property type="entry name" value="EF-hand"/>
    <property type="match status" value="1"/>
</dbReference>
<name>A0ABP0R3S1_9DINO</name>